<evidence type="ECO:0000256" key="1">
    <source>
        <dbReference type="ARBA" id="ARBA00004123"/>
    </source>
</evidence>
<evidence type="ECO:0000256" key="2">
    <source>
        <dbReference type="ARBA" id="ARBA00022723"/>
    </source>
</evidence>
<evidence type="ECO:0000256" key="9">
    <source>
        <dbReference type="ARBA" id="ARBA00023452"/>
    </source>
</evidence>
<keyword evidence="7" id="KW-0804">Transcription</keyword>
<evidence type="ECO:0000256" key="8">
    <source>
        <dbReference type="ARBA" id="ARBA00023242"/>
    </source>
</evidence>
<dbReference type="EMBL" id="JAAARO010000007">
    <property type="protein sequence ID" value="KAF5744842.1"/>
    <property type="molecule type" value="Genomic_DNA"/>
</dbReference>
<evidence type="ECO:0000313" key="12">
    <source>
        <dbReference type="EMBL" id="KAF5744842.1"/>
    </source>
</evidence>
<keyword evidence="13" id="KW-1185">Reference proteome</keyword>
<dbReference type="PANTHER" id="PTHR45878">
    <property type="entry name" value="ZINC FINGER PROTEIN WIP2"/>
    <property type="match status" value="1"/>
</dbReference>
<dbReference type="Pfam" id="PF23115">
    <property type="entry name" value="zf-C2H2_STOP2_3rd"/>
    <property type="match status" value="1"/>
</dbReference>
<evidence type="ECO:0000259" key="10">
    <source>
        <dbReference type="Pfam" id="PF22995"/>
    </source>
</evidence>
<keyword evidence="5" id="KW-0862">Zinc</keyword>
<name>A0A7J7DEU3_TRIWF</name>
<evidence type="ECO:0000256" key="6">
    <source>
        <dbReference type="ARBA" id="ARBA00023015"/>
    </source>
</evidence>
<proteinExistence type="inferred from homology"/>
<protein>
    <submittedName>
        <fullName evidence="12">Protein TRANSPARENT TESTA 1</fullName>
    </submittedName>
</protein>
<dbReference type="PANTHER" id="PTHR45878:SF1">
    <property type="entry name" value="ZINC FINGER PROTEIN WIP2"/>
    <property type="match status" value="1"/>
</dbReference>
<reference evidence="12 13" key="1">
    <citation type="journal article" date="2020" name="Nat. Commun.">
        <title>Genome of Tripterygium wilfordii and identification of cytochrome P450 involved in triptolide biosynthesis.</title>
        <authorList>
            <person name="Tu L."/>
            <person name="Su P."/>
            <person name="Zhang Z."/>
            <person name="Gao L."/>
            <person name="Wang J."/>
            <person name="Hu T."/>
            <person name="Zhou J."/>
            <person name="Zhang Y."/>
            <person name="Zhao Y."/>
            <person name="Liu Y."/>
            <person name="Song Y."/>
            <person name="Tong Y."/>
            <person name="Lu Y."/>
            <person name="Yang J."/>
            <person name="Xu C."/>
            <person name="Jia M."/>
            <person name="Peters R.J."/>
            <person name="Huang L."/>
            <person name="Gao W."/>
        </authorList>
    </citation>
    <scope>NUCLEOTIDE SEQUENCE [LARGE SCALE GENOMIC DNA]</scope>
    <source>
        <strain evidence="13">cv. XIE 37</strain>
        <tissue evidence="12">Leaf</tissue>
    </source>
</reference>
<keyword evidence="2" id="KW-0479">Metal-binding</keyword>
<dbReference type="FunFam" id="3.30.160.60:FF:000523">
    <property type="entry name" value="Zinc finger protein WIP2"/>
    <property type="match status" value="1"/>
</dbReference>
<dbReference type="InterPro" id="IPR036236">
    <property type="entry name" value="Znf_C2H2_sf"/>
</dbReference>
<dbReference type="GO" id="GO:0008270">
    <property type="term" value="F:zinc ion binding"/>
    <property type="evidence" value="ECO:0007669"/>
    <property type="project" value="UniProtKB-KW"/>
</dbReference>
<keyword evidence="4" id="KW-0863">Zinc-finger</keyword>
<feature type="domain" description="BIRD-IDD transcription factor third C2HC zinc finger" evidence="10">
    <location>
        <begin position="65"/>
        <end position="89"/>
    </location>
</feature>
<dbReference type="AlphaFoldDB" id="A0A7J7DEU3"/>
<evidence type="ECO:0000313" key="13">
    <source>
        <dbReference type="Proteomes" id="UP000593562"/>
    </source>
</evidence>
<keyword evidence="3" id="KW-0677">Repeat</keyword>
<dbReference type="InParanoid" id="A0A7J7DEU3"/>
<gene>
    <name evidence="12" type="ORF">HS088_TW07G00423</name>
</gene>
<dbReference type="Gene3D" id="3.30.160.60">
    <property type="entry name" value="Classic Zinc Finger"/>
    <property type="match status" value="1"/>
</dbReference>
<dbReference type="InterPro" id="IPR055187">
    <property type="entry name" value="C2CH-3rd_BIRD-IDD"/>
</dbReference>
<organism evidence="12 13">
    <name type="scientific">Tripterygium wilfordii</name>
    <name type="common">Thunder God vine</name>
    <dbReference type="NCBI Taxonomy" id="458696"/>
    <lineage>
        <taxon>Eukaryota</taxon>
        <taxon>Viridiplantae</taxon>
        <taxon>Streptophyta</taxon>
        <taxon>Embryophyta</taxon>
        <taxon>Tracheophyta</taxon>
        <taxon>Spermatophyta</taxon>
        <taxon>Magnoliopsida</taxon>
        <taxon>eudicotyledons</taxon>
        <taxon>Gunneridae</taxon>
        <taxon>Pentapetalae</taxon>
        <taxon>rosids</taxon>
        <taxon>fabids</taxon>
        <taxon>Celastrales</taxon>
        <taxon>Celastraceae</taxon>
        <taxon>Tripterygium</taxon>
    </lineage>
</organism>
<dbReference type="Proteomes" id="UP000593562">
    <property type="component" value="Unassembled WGS sequence"/>
</dbReference>
<dbReference type="InterPro" id="IPR043584">
    <property type="entry name" value="WIP1/2/3/4/5/6"/>
</dbReference>
<keyword evidence="6" id="KW-0805">Transcription regulation</keyword>
<evidence type="ECO:0000256" key="3">
    <source>
        <dbReference type="ARBA" id="ARBA00022737"/>
    </source>
</evidence>
<evidence type="ECO:0000256" key="5">
    <source>
        <dbReference type="ARBA" id="ARBA00022833"/>
    </source>
</evidence>
<sequence length="145" mass="16696">MWGHGSEYRKGADSLRGTQPAAMLRLPCYCCAQGCKNNINHPRAKPLKDFRTLQTHFKRKHGAKPFTCRKCAKSFAVKGDWRTHEKNCGKFWYCTCGSDFKHKRSLKDHIRSFGKGHSPHPSLEGFDHDEKEYCITGSEDENIMF</sequence>
<comment type="similarity">
    <text evidence="9">Belongs to the WIP C2H2-type zinc-finger protein family.</text>
</comment>
<dbReference type="GO" id="GO:0005634">
    <property type="term" value="C:nucleus"/>
    <property type="evidence" value="ECO:0007669"/>
    <property type="project" value="UniProtKB-SubCell"/>
</dbReference>
<dbReference type="InterPro" id="IPR059161">
    <property type="entry name" value="Znf-C2H2_STOP1/2_3rd"/>
</dbReference>
<accession>A0A7J7DEU3</accession>
<dbReference type="SUPFAM" id="SSF57667">
    <property type="entry name" value="beta-beta-alpha zinc fingers"/>
    <property type="match status" value="1"/>
</dbReference>
<dbReference type="GO" id="GO:0003700">
    <property type="term" value="F:DNA-binding transcription factor activity"/>
    <property type="evidence" value="ECO:0007669"/>
    <property type="project" value="InterPro"/>
</dbReference>
<evidence type="ECO:0000256" key="7">
    <source>
        <dbReference type="ARBA" id="ARBA00023163"/>
    </source>
</evidence>
<keyword evidence="8" id="KW-0539">Nucleus</keyword>
<feature type="domain" description="STOP2/WIP2-like C2H2-type zinc finger" evidence="11">
    <location>
        <begin position="28"/>
        <end position="62"/>
    </location>
</feature>
<comment type="subcellular location">
    <subcellularLocation>
        <location evidence="1">Nucleus</location>
    </subcellularLocation>
</comment>
<evidence type="ECO:0000256" key="4">
    <source>
        <dbReference type="ARBA" id="ARBA00022771"/>
    </source>
</evidence>
<dbReference type="Pfam" id="PF22995">
    <property type="entry name" value="C2CH-3rd_BIRD-IDD"/>
    <property type="match status" value="1"/>
</dbReference>
<comment type="caution">
    <text evidence="12">The sequence shown here is derived from an EMBL/GenBank/DDBJ whole genome shotgun (WGS) entry which is preliminary data.</text>
</comment>
<evidence type="ECO:0000259" key="11">
    <source>
        <dbReference type="Pfam" id="PF23115"/>
    </source>
</evidence>